<evidence type="ECO:0000313" key="4">
    <source>
        <dbReference type="Proteomes" id="UP000424673"/>
    </source>
</evidence>
<evidence type="ECO:0000313" key="1">
    <source>
        <dbReference type="EMBL" id="AZG76894.1"/>
    </source>
</evidence>
<evidence type="ECO:0000313" key="3">
    <source>
        <dbReference type="Proteomes" id="UP000273982"/>
    </source>
</evidence>
<keyword evidence="4" id="KW-1185">Reference proteome</keyword>
<sequence>MTLDNISRSNRLLPAGFFGAIALTVIAVAPAHADNVSQCARYGADYVAVAGSNGCVRLGGHVRVSMPRTPVAPLGYTDMRRDGMQHAAARSSLPPMAPFGLHDLFPR</sequence>
<dbReference type="EMBL" id="CP044328">
    <property type="protein sequence ID" value="QGM95181.1"/>
    <property type="molecule type" value="Genomic_DNA"/>
</dbReference>
<accession>A0A3G8M5N4</accession>
<dbReference type="Proteomes" id="UP000424673">
    <property type="component" value="Chromosome"/>
</dbReference>
<proteinExistence type="predicted"/>
<reference evidence="4" key="2">
    <citation type="submission" date="2019-09" db="EMBL/GenBank/DDBJ databases">
        <title>Isolation and complete genome sequencing of Methylocystis species.</title>
        <authorList>
            <person name="Rumah B.L."/>
            <person name="Stead C.E."/>
            <person name="Stevens B.C."/>
            <person name="Minton N.P."/>
            <person name="Grosse-Honebrink A."/>
            <person name="Zhang Y."/>
        </authorList>
    </citation>
    <scope>NUCLEOTIDE SEQUENCE [LARGE SCALE GENOMIC DNA]</scope>
    <source>
        <strain evidence="4">BRCS1</strain>
    </source>
</reference>
<gene>
    <name evidence="1" type="ORF">EHO51_09210</name>
    <name evidence="2" type="ORF">F7D13_14715</name>
</gene>
<dbReference type="KEGG" id="mros:EHO51_09210"/>
<name>A0A3G8M5N4_9HYPH</name>
<dbReference type="AlphaFoldDB" id="A0A3G8M5N4"/>
<dbReference type="EMBL" id="CP034086">
    <property type="protein sequence ID" value="AZG76894.1"/>
    <property type="molecule type" value="Genomic_DNA"/>
</dbReference>
<dbReference type="RefSeq" id="WP_109025548.1">
    <property type="nucleotide sequence ID" value="NZ_CP034086.1"/>
</dbReference>
<evidence type="ECO:0000313" key="2">
    <source>
        <dbReference type="EMBL" id="QGM95181.1"/>
    </source>
</evidence>
<evidence type="ECO:0008006" key="5">
    <source>
        <dbReference type="Google" id="ProtNLM"/>
    </source>
</evidence>
<dbReference type="Proteomes" id="UP000273982">
    <property type="component" value="Chromosome"/>
</dbReference>
<reference evidence="1 3" key="1">
    <citation type="submission" date="2018-11" db="EMBL/GenBank/DDBJ databases">
        <title>Genome squencing of methanotrophic bacteria isolated from alkaline groundwater in Korea.</title>
        <authorList>
            <person name="Nguyen L.N."/>
        </authorList>
    </citation>
    <scope>NUCLEOTIDE SEQUENCE [LARGE SCALE GENOMIC DNA]</scope>
    <source>
        <strain evidence="1 3">GW6</strain>
    </source>
</reference>
<organism evidence="1 3">
    <name type="scientific">Methylocystis rosea</name>
    <dbReference type="NCBI Taxonomy" id="173366"/>
    <lineage>
        <taxon>Bacteria</taxon>
        <taxon>Pseudomonadati</taxon>
        <taxon>Pseudomonadota</taxon>
        <taxon>Alphaproteobacteria</taxon>
        <taxon>Hyphomicrobiales</taxon>
        <taxon>Methylocystaceae</taxon>
        <taxon>Methylocystis</taxon>
    </lineage>
</organism>
<reference evidence="2 4" key="3">
    <citation type="journal article" date="2021" name="AMB Express">
        <title>Isolation and characterisation of Methylocystis spp. for poly-3-hydroxybutyrate production using waste methane feedstocks.</title>
        <authorList>
            <person name="Rumah B.L."/>
            <person name="Stead C.E."/>
            <person name="Claxton Stevens B.H."/>
            <person name="Minton N.P."/>
            <person name="Grosse-Honebrink A."/>
            <person name="Zhang Y."/>
        </authorList>
    </citation>
    <scope>NUCLEOTIDE SEQUENCE [LARGE SCALE GENOMIC DNA]</scope>
    <source>
        <strain evidence="2 4">BRCS1</strain>
    </source>
</reference>
<protein>
    <recommendedName>
        <fullName evidence="5">Porin</fullName>
    </recommendedName>
</protein>